<sequence length="296" mass="30836">MSFESNLKALVAFADLRTPARIAKGLADGGVAALRQGWGNLDAETRSGLEAQAADLDQRGVSAVLFGDDGYPASLIAKGRPVAPVLFTQGDTSLLHASGAGMCGSRKVSPLGLKAAFACGDEVSRRGLAVISGYAKGVDTETHLAALNNGGRTVIVLAEGINHFSVKRAFKEAFDPERVLVVSQFHPQQPWGAYAAMARNHIIFGLGKALVVIEAGEKGGTLAAGKDALKRGRPVFVLNFGDDTPPGNAVLLEMGGRPVTSRTELGVALDELGDVSDHVEPAPPEQASLDFEAGRN</sequence>
<reference evidence="4" key="1">
    <citation type="submission" date="2014-07" db="EMBL/GenBank/DDBJ databases">
        <authorList>
            <person name="Zhang J.E."/>
            <person name="Yang H."/>
            <person name="Guo J."/>
            <person name="Deng Z."/>
            <person name="Luo H."/>
            <person name="Luo M."/>
            <person name="Zhao B."/>
        </authorList>
    </citation>
    <scope>NUCLEOTIDE SEQUENCE [LARGE SCALE GENOMIC DNA]</scope>
    <source>
        <strain evidence="4">1CP</strain>
    </source>
</reference>
<dbReference type="PATRIC" id="fig|37919.13.peg.4975"/>
<feature type="domain" description="Smf/DprA SLOG" evidence="3">
    <location>
        <begin position="64"/>
        <end position="261"/>
    </location>
</feature>
<dbReference type="Proteomes" id="UP000186108">
    <property type="component" value="Chromosome"/>
</dbReference>
<name>A0A1B1K9Y4_RHOOP</name>
<accession>A0A1B1K9Y4</accession>
<evidence type="ECO:0000256" key="2">
    <source>
        <dbReference type="SAM" id="MobiDB-lite"/>
    </source>
</evidence>
<dbReference type="PANTHER" id="PTHR43022:SF1">
    <property type="entry name" value="PROTEIN SMF"/>
    <property type="match status" value="1"/>
</dbReference>
<feature type="region of interest" description="Disordered" evidence="2">
    <location>
        <begin position="275"/>
        <end position="296"/>
    </location>
</feature>
<protein>
    <recommendedName>
        <fullName evidence="3">Smf/DprA SLOG domain-containing protein</fullName>
    </recommendedName>
</protein>
<dbReference type="InterPro" id="IPR057666">
    <property type="entry name" value="DrpA_SLOG"/>
</dbReference>
<evidence type="ECO:0000313" key="4">
    <source>
        <dbReference type="EMBL" id="ANS29388.1"/>
    </source>
</evidence>
<organism evidence="4">
    <name type="scientific">Rhodococcus opacus</name>
    <name type="common">Nocardia opaca</name>
    <dbReference type="NCBI Taxonomy" id="37919"/>
    <lineage>
        <taxon>Bacteria</taxon>
        <taxon>Bacillati</taxon>
        <taxon>Actinomycetota</taxon>
        <taxon>Actinomycetes</taxon>
        <taxon>Mycobacteriales</taxon>
        <taxon>Nocardiaceae</taxon>
        <taxon>Rhodococcus</taxon>
    </lineage>
</organism>
<comment type="similarity">
    <text evidence="1">Belongs to the DprA/Smf family.</text>
</comment>
<dbReference type="EMBL" id="CP009111">
    <property type="protein sequence ID" value="ANS29388.1"/>
    <property type="molecule type" value="Genomic_DNA"/>
</dbReference>
<dbReference type="RefSeq" id="WP_065491696.1">
    <property type="nucleotide sequence ID" value="NZ_CP009111.1"/>
</dbReference>
<dbReference type="PANTHER" id="PTHR43022">
    <property type="entry name" value="PROTEIN SMF"/>
    <property type="match status" value="1"/>
</dbReference>
<dbReference type="InterPro" id="IPR003488">
    <property type="entry name" value="DprA"/>
</dbReference>
<dbReference type="Gene3D" id="3.40.50.450">
    <property type="match status" value="1"/>
</dbReference>
<gene>
    <name evidence="4" type="ORF">R1CP_23600</name>
</gene>
<dbReference type="SUPFAM" id="SSF102405">
    <property type="entry name" value="MCP/YpsA-like"/>
    <property type="match status" value="1"/>
</dbReference>
<proteinExistence type="inferred from homology"/>
<dbReference type="AlphaFoldDB" id="A0A1B1K9Y4"/>
<evidence type="ECO:0000259" key="3">
    <source>
        <dbReference type="Pfam" id="PF02481"/>
    </source>
</evidence>
<dbReference type="GO" id="GO:0009294">
    <property type="term" value="P:DNA-mediated transformation"/>
    <property type="evidence" value="ECO:0007669"/>
    <property type="project" value="InterPro"/>
</dbReference>
<dbReference type="Pfam" id="PF02481">
    <property type="entry name" value="DNA_processg_A"/>
    <property type="match status" value="1"/>
</dbReference>
<evidence type="ECO:0000256" key="1">
    <source>
        <dbReference type="ARBA" id="ARBA00006525"/>
    </source>
</evidence>